<sequence length="557" mass="60554">MVGSYGWHEVYSLGDLLARAAEREPDGLAVVLPQERVTYRELEDGSMRLARSLASLGVVKGSHVGILMSNCVAYLETFFGVAMLGAVVVPINNRLHPRELGHVLADSDVEVLVTGRVDDRDTDYAARLHEALPGLATATRPASLALSEFPRLRAVVTVTGAAAPGLLDGAACAALAERTPPAEIMTRRMRVAVRDVALMMYTSGTTRAPVGCPLTHEAVVRTSVVAGRTRFRFQPADRMWDPLPMFHMSAILPLIGVIDAGAAFLSMTHFEPGQALEMMDTEGATLSFATFPAFTQALLNHPDYDPDRWQHIRLINNVAPPDVLGDMQARMPHTVQISAYGCSECSGVTAFNEPGDTLQQRCTTSGRPFDGIEVGIRDLESRQPLGTGQRGEIVVRGYCLFEGYYKNPEKTAAQMDGDGWFYTGDVGELDDEGRISYLGRTKDMLKVGGENVAAIEIESYLGRHPAVAVSAVVGVPDPKYGEVPAAFVELRPGHSVTEDELVEHCRGGLARFKVPRQIRFVTEWPMSATKIQKFRLQEQLTRELAQTEDTASVGSGG</sequence>
<dbReference type="GO" id="GO:0031956">
    <property type="term" value="F:medium-chain fatty acid-CoA ligase activity"/>
    <property type="evidence" value="ECO:0007669"/>
    <property type="project" value="TreeGrafter"/>
</dbReference>
<dbReference type="EMBL" id="MASW01000014">
    <property type="protein sequence ID" value="PXY17432.1"/>
    <property type="molecule type" value="Genomic_DNA"/>
</dbReference>
<proteinExistence type="inferred from homology"/>
<dbReference type="InterPro" id="IPR045851">
    <property type="entry name" value="AMP-bd_C_sf"/>
</dbReference>
<dbReference type="PANTHER" id="PTHR43201">
    <property type="entry name" value="ACYL-COA SYNTHETASE"/>
    <property type="match status" value="1"/>
</dbReference>
<accession>A0A2V4AFI1</accession>
<keyword evidence="6" id="KW-1185">Reference proteome</keyword>
<evidence type="ECO:0000259" key="3">
    <source>
        <dbReference type="Pfam" id="PF00501"/>
    </source>
</evidence>
<dbReference type="Pfam" id="PF00501">
    <property type="entry name" value="AMP-binding"/>
    <property type="match status" value="1"/>
</dbReference>
<evidence type="ECO:0000259" key="4">
    <source>
        <dbReference type="Pfam" id="PF13193"/>
    </source>
</evidence>
<keyword evidence="2" id="KW-0436">Ligase</keyword>
<gene>
    <name evidence="5" type="ORF">BAY60_34685</name>
</gene>
<dbReference type="Proteomes" id="UP000249915">
    <property type="component" value="Unassembled WGS sequence"/>
</dbReference>
<dbReference type="PANTHER" id="PTHR43201:SF5">
    <property type="entry name" value="MEDIUM-CHAIN ACYL-COA LIGASE ACSF2, MITOCHONDRIAL"/>
    <property type="match status" value="1"/>
</dbReference>
<dbReference type="OrthoDB" id="9803968at2"/>
<dbReference type="Gene3D" id="3.40.50.12780">
    <property type="entry name" value="N-terminal domain of ligase-like"/>
    <property type="match status" value="1"/>
</dbReference>
<reference evidence="5 6" key="1">
    <citation type="submission" date="2016-07" db="EMBL/GenBank/DDBJ databases">
        <title>Draft genome sequence of Prauserella muralis DSM 45305, isolated from a mould-covered wall in an indoor environment.</title>
        <authorList>
            <person name="Ruckert C."/>
            <person name="Albersmeier A."/>
            <person name="Jiang C.-L."/>
            <person name="Jiang Y."/>
            <person name="Kalinowski J."/>
            <person name="Schneider O."/>
            <person name="Winkler A."/>
            <person name="Zotchev S.B."/>
        </authorList>
    </citation>
    <scope>NUCLEOTIDE SEQUENCE [LARGE SCALE GENOMIC DNA]</scope>
    <source>
        <strain evidence="5 6">DSM 45305</strain>
    </source>
</reference>
<evidence type="ECO:0000313" key="5">
    <source>
        <dbReference type="EMBL" id="PXY17432.1"/>
    </source>
</evidence>
<dbReference type="InterPro" id="IPR000873">
    <property type="entry name" value="AMP-dep_synth/lig_dom"/>
</dbReference>
<dbReference type="RefSeq" id="WP_112285722.1">
    <property type="nucleotide sequence ID" value="NZ_MASW01000014.1"/>
</dbReference>
<comment type="similarity">
    <text evidence="1">Belongs to the ATP-dependent AMP-binding enzyme family.</text>
</comment>
<evidence type="ECO:0000256" key="1">
    <source>
        <dbReference type="ARBA" id="ARBA00006432"/>
    </source>
</evidence>
<dbReference type="AlphaFoldDB" id="A0A2V4AFI1"/>
<dbReference type="Pfam" id="PF13193">
    <property type="entry name" value="AMP-binding_C"/>
    <property type="match status" value="1"/>
</dbReference>
<comment type="caution">
    <text evidence="5">The sequence shown here is derived from an EMBL/GenBank/DDBJ whole genome shotgun (WGS) entry which is preliminary data.</text>
</comment>
<dbReference type="InterPro" id="IPR042099">
    <property type="entry name" value="ANL_N_sf"/>
</dbReference>
<feature type="domain" description="AMP-dependent synthetase/ligase" evidence="3">
    <location>
        <begin position="18"/>
        <end position="405"/>
    </location>
</feature>
<evidence type="ECO:0000256" key="2">
    <source>
        <dbReference type="ARBA" id="ARBA00022598"/>
    </source>
</evidence>
<dbReference type="SUPFAM" id="SSF56801">
    <property type="entry name" value="Acetyl-CoA synthetase-like"/>
    <property type="match status" value="1"/>
</dbReference>
<protein>
    <submittedName>
        <fullName evidence="5">Uncharacterized protein</fullName>
    </submittedName>
</protein>
<name>A0A2V4AFI1_9PSEU</name>
<dbReference type="InterPro" id="IPR025110">
    <property type="entry name" value="AMP-bd_C"/>
</dbReference>
<dbReference type="Gene3D" id="3.30.300.30">
    <property type="match status" value="1"/>
</dbReference>
<organism evidence="5 6">
    <name type="scientific">Prauserella muralis</name>
    <dbReference type="NCBI Taxonomy" id="588067"/>
    <lineage>
        <taxon>Bacteria</taxon>
        <taxon>Bacillati</taxon>
        <taxon>Actinomycetota</taxon>
        <taxon>Actinomycetes</taxon>
        <taxon>Pseudonocardiales</taxon>
        <taxon>Pseudonocardiaceae</taxon>
        <taxon>Prauserella</taxon>
    </lineage>
</organism>
<evidence type="ECO:0000313" key="6">
    <source>
        <dbReference type="Proteomes" id="UP000249915"/>
    </source>
</evidence>
<feature type="domain" description="AMP-binding enzyme C-terminal" evidence="4">
    <location>
        <begin position="456"/>
        <end position="528"/>
    </location>
</feature>
<dbReference type="GO" id="GO:0006631">
    <property type="term" value="P:fatty acid metabolic process"/>
    <property type="evidence" value="ECO:0007669"/>
    <property type="project" value="TreeGrafter"/>
</dbReference>